<dbReference type="Gene3D" id="3.30.450.40">
    <property type="match status" value="1"/>
</dbReference>
<dbReference type="Pfam" id="PF01614">
    <property type="entry name" value="IclR_C"/>
    <property type="match status" value="1"/>
</dbReference>
<dbReference type="FunFam" id="1.10.10.10:FF:000056">
    <property type="entry name" value="IclR family transcriptional regulator"/>
    <property type="match status" value="1"/>
</dbReference>
<dbReference type="GO" id="GO:0003700">
    <property type="term" value="F:DNA-binding transcription factor activity"/>
    <property type="evidence" value="ECO:0007669"/>
    <property type="project" value="TreeGrafter"/>
</dbReference>
<dbReference type="PANTHER" id="PTHR30136:SF24">
    <property type="entry name" value="HTH-TYPE TRANSCRIPTIONAL REPRESSOR ALLR"/>
    <property type="match status" value="1"/>
</dbReference>
<dbReference type="RefSeq" id="WP_184727552.1">
    <property type="nucleotide sequence ID" value="NZ_JACHIW010000001.1"/>
</dbReference>
<evidence type="ECO:0000256" key="6">
    <source>
        <dbReference type="ARBA" id="ARBA00070406"/>
    </source>
</evidence>
<dbReference type="EMBL" id="JACHIW010000001">
    <property type="protein sequence ID" value="MBB5156400.1"/>
    <property type="molecule type" value="Genomic_DNA"/>
</dbReference>
<dbReference type="SUPFAM" id="SSF55781">
    <property type="entry name" value="GAF domain-like"/>
    <property type="match status" value="1"/>
</dbReference>
<feature type="domain" description="IclR-ED" evidence="8">
    <location>
        <begin position="81"/>
        <end position="262"/>
    </location>
</feature>
<dbReference type="InterPro" id="IPR005471">
    <property type="entry name" value="Tscrpt_reg_IclR_N"/>
</dbReference>
<dbReference type="SMART" id="SM00346">
    <property type="entry name" value="HTH_ICLR"/>
    <property type="match status" value="1"/>
</dbReference>
<evidence type="ECO:0000256" key="1">
    <source>
        <dbReference type="ARBA" id="ARBA00022798"/>
    </source>
</evidence>
<comment type="caution">
    <text evidence="9">The sequence shown here is derived from an EMBL/GenBank/DDBJ whole genome shotgun (WGS) entry which is preliminary data.</text>
</comment>
<dbReference type="GO" id="GO:0045892">
    <property type="term" value="P:negative regulation of DNA-templated transcription"/>
    <property type="evidence" value="ECO:0007669"/>
    <property type="project" value="TreeGrafter"/>
</dbReference>
<dbReference type="InterPro" id="IPR036388">
    <property type="entry name" value="WH-like_DNA-bd_sf"/>
</dbReference>
<dbReference type="PROSITE" id="PS51077">
    <property type="entry name" value="HTH_ICLR"/>
    <property type="match status" value="1"/>
</dbReference>
<dbReference type="InterPro" id="IPR014757">
    <property type="entry name" value="Tscrpt_reg_IclR_C"/>
</dbReference>
<evidence type="ECO:0000256" key="2">
    <source>
        <dbReference type="ARBA" id="ARBA00023015"/>
    </source>
</evidence>
<dbReference type="Gene3D" id="1.10.10.10">
    <property type="entry name" value="Winged helix-like DNA-binding domain superfamily/Winged helix DNA-binding domain"/>
    <property type="match status" value="1"/>
</dbReference>
<reference evidence="9 10" key="1">
    <citation type="submission" date="2020-08" db="EMBL/GenBank/DDBJ databases">
        <title>Sequencing the genomes of 1000 actinobacteria strains.</title>
        <authorList>
            <person name="Klenk H.-P."/>
        </authorList>
    </citation>
    <scope>NUCLEOTIDE SEQUENCE [LARGE SCALE GENOMIC DNA]</scope>
    <source>
        <strain evidence="9 10">DSM 45584</strain>
    </source>
</reference>
<feature type="domain" description="HTH iclR-type" evidence="7">
    <location>
        <begin position="17"/>
        <end position="80"/>
    </location>
</feature>
<dbReference type="Pfam" id="PF09339">
    <property type="entry name" value="HTH_IclR"/>
    <property type="match status" value="1"/>
</dbReference>
<evidence type="ECO:0000259" key="8">
    <source>
        <dbReference type="PROSITE" id="PS51078"/>
    </source>
</evidence>
<dbReference type="PANTHER" id="PTHR30136">
    <property type="entry name" value="HELIX-TURN-HELIX TRANSCRIPTIONAL REGULATOR, ICLR FAMILY"/>
    <property type="match status" value="1"/>
</dbReference>
<dbReference type="PROSITE" id="PS51078">
    <property type="entry name" value="ICLR_ED"/>
    <property type="match status" value="1"/>
</dbReference>
<keyword evidence="4" id="KW-0804">Transcription</keyword>
<evidence type="ECO:0000313" key="10">
    <source>
        <dbReference type="Proteomes" id="UP000584374"/>
    </source>
</evidence>
<dbReference type="GO" id="GO:0003677">
    <property type="term" value="F:DNA binding"/>
    <property type="evidence" value="ECO:0007669"/>
    <property type="project" value="UniProtKB-KW"/>
</dbReference>
<evidence type="ECO:0000256" key="4">
    <source>
        <dbReference type="ARBA" id="ARBA00023163"/>
    </source>
</evidence>
<evidence type="ECO:0000256" key="5">
    <source>
        <dbReference type="ARBA" id="ARBA00058938"/>
    </source>
</evidence>
<organism evidence="9 10">
    <name type="scientific">Saccharopolyspora phatthalungensis</name>
    <dbReference type="NCBI Taxonomy" id="664693"/>
    <lineage>
        <taxon>Bacteria</taxon>
        <taxon>Bacillati</taxon>
        <taxon>Actinomycetota</taxon>
        <taxon>Actinomycetes</taxon>
        <taxon>Pseudonocardiales</taxon>
        <taxon>Pseudonocardiaceae</taxon>
        <taxon>Saccharopolyspora</taxon>
    </lineage>
</organism>
<keyword evidence="1" id="KW-0319">Glycerol metabolism</keyword>
<evidence type="ECO:0000256" key="3">
    <source>
        <dbReference type="ARBA" id="ARBA00023125"/>
    </source>
</evidence>
<dbReference type="InterPro" id="IPR050707">
    <property type="entry name" value="HTH_MetabolicPath_Reg"/>
</dbReference>
<accession>A0A840Q987</accession>
<dbReference type="SUPFAM" id="SSF46785">
    <property type="entry name" value="Winged helix' DNA-binding domain"/>
    <property type="match status" value="1"/>
</dbReference>
<dbReference type="InterPro" id="IPR029016">
    <property type="entry name" value="GAF-like_dom_sf"/>
</dbReference>
<dbReference type="Proteomes" id="UP000584374">
    <property type="component" value="Unassembled WGS sequence"/>
</dbReference>
<keyword evidence="10" id="KW-1185">Reference proteome</keyword>
<comment type="function">
    <text evidence="5">May be an activator protein for the gylABX operon.</text>
</comment>
<keyword evidence="3 9" id="KW-0238">DNA-binding</keyword>
<sequence length="268" mass="29938">MSKRADGQPGQGGVRDVKSAARTVELLELLASRDNPHARLRELSEALDAPRSSVYALIRTLVERGWVRVDESGSRYSLGIRALLAGTTYLDVDPHLRIAQPHIRDLNASLDETIHFGRLDRADIVYLATEESSRYHRPFSRVGRRLPAFSTSMGKSLLAERLDTGIEDHLPRRLTPLTPNTILDEDELLENLRATRERGYAVDREENYVGVVCFGLALRYSNPPRDAISCSVPIDALSPGREEVIVEALRQTRLAIERMAPFDGSVTL</sequence>
<dbReference type="GO" id="GO:0006071">
    <property type="term" value="P:glycerol metabolic process"/>
    <property type="evidence" value="ECO:0007669"/>
    <property type="project" value="UniProtKB-KW"/>
</dbReference>
<name>A0A840Q987_9PSEU</name>
<keyword evidence="2" id="KW-0805">Transcription regulation</keyword>
<protein>
    <recommendedName>
        <fullName evidence="6">Glycerol operon regulatory protein</fullName>
    </recommendedName>
</protein>
<dbReference type="AlphaFoldDB" id="A0A840Q987"/>
<dbReference type="InterPro" id="IPR036390">
    <property type="entry name" value="WH_DNA-bd_sf"/>
</dbReference>
<evidence type="ECO:0000313" key="9">
    <source>
        <dbReference type="EMBL" id="MBB5156400.1"/>
    </source>
</evidence>
<gene>
    <name evidence="9" type="ORF">BJ970_003934</name>
</gene>
<evidence type="ECO:0000259" key="7">
    <source>
        <dbReference type="PROSITE" id="PS51077"/>
    </source>
</evidence>
<proteinExistence type="predicted"/>